<feature type="binding site" evidence="3">
    <location>
        <position position="387"/>
    </location>
    <ligand>
        <name>Mn(2+)</name>
        <dbReference type="ChEBI" id="CHEBI:29035"/>
        <label>2</label>
    </ligand>
</feature>
<evidence type="ECO:0000313" key="6">
    <source>
        <dbReference type="EMBL" id="RDW91238.1"/>
    </source>
</evidence>
<dbReference type="InterPro" id="IPR051610">
    <property type="entry name" value="GPI/OXD"/>
</dbReference>
<keyword evidence="3" id="KW-0464">Manganese</keyword>
<dbReference type="InterPro" id="IPR011051">
    <property type="entry name" value="RmlC_Cupin_sf"/>
</dbReference>
<comment type="cofactor">
    <cofactor evidence="3">
        <name>Mn(2+)</name>
        <dbReference type="ChEBI" id="CHEBI:29035"/>
    </cofactor>
    <text evidence="3">Binds 2 manganese ions per subunit.</text>
</comment>
<keyword evidence="1 3" id="KW-0479">Metal-binding</keyword>
<reference evidence="6 7" key="1">
    <citation type="journal article" date="2018" name="IMA Fungus">
        <title>IMA Genome-F 9: Draft genome sequence of Annulohypoxylon stygium, Aspergillus mulundensis, Berkeleyomyces basicola (syn. Thielaviopsis basicola), Ceratocystis smalleyi, two Cercospora beticola strains, Coleophoma cylindrospora, Fusarium fracticaudum, Phialophora cf. hyalina, and Morchella septimelata.</title>
        <authorList>
            <person name="Wingfield B.D."/>
            <person name="Bills G.F."/>
            <person name="Dong Y."/>
            <person name="Huang W."/>
            <person name="Nel W.J."/>
            <person name="Swalarsk-Parry B.S."/>
            <person name="Vaghefi N."/>
            <person name="Wilken P.M."/>
            <person name="An Z."/>
            <person name="de Beer Z.W."/>
            <person name="De Vos L."/>
            <person name="Chen L."/>
            <person name="Duong T.A."/>
            <person name="Gao Y."/>
            <person name="Hammerbacher A."/>
            <person name="Kikkert J.R."/>
            <person name="Li Y."/>
            <person name="Li H."/>
            <person name="Li K."/>
            <person name="Li Q."/>
            <person name="Liu X."/>
            <person name="Ma X."/>
            <person name="Naidoo K."/>
            <person name="Pethybridge S.J."/>
            <person name="Sun J."/>
            <person name="Steenkamp E.T."/>
            <person name="van der Nest M.A."/>
            <person name="van Wyk S."/>
            <person name="Wingfield M.J."/>
            <person name="Xiong C."/>
            <person name="Yue Q."/>
            <person name="Zhang X."/>
        </authorList>
    </citation>
    <scope>NUCLEOTIDE SEQUENCE [LARGE SCALE GENOMIC DNA]</scope>
    <source>
        <strain evidence="6 7">BP5796</strain>
    </source>
</reference>
<feature type="chain" id="PRO_5017682898" evidence="4">
    <location>
        <begin position="23"/>
        <end position="522"/>
    </location>
</feature>
<proteinExistence type="predicted"/>
<dbReference type="InterPro" id="IPR006045">
    <property type="entry name" value="Cupin_1"/>
</dbReference>
<dbReference type="InterPro" id="IPR014710">
    <property type="entry name" value="RmlC-like_jellyroll"/>
</dbReference>
<feature type="domain" description="Cupin type-1" evidence="5">
    <location>
        <begin position="155"/>
        <end position="293"/>
    </location>
</feature>
<comment type="caution">
    <text evidence="6">The sequence shown here is derived from an EMBL/GenBank/DDBJ whole genome shotgun (WGS) entry which is preliminary data.</text>
</comment>
<evidence type="ECO:0000256" key="2">
    <source>
        <dbReference type="PIRSR" id="PIRSR617774-1"/>
    </source>
</evidence>
<feature type="binding site" evidence="3">
    <location>
        <position position="202"/>
    </location>
    <ligand>
        <name>Mn(2+)</name>
        <dbReference type="ChEBI" id="CHEBI:29035"/>
        <label>1</label>
    </ligand>
</feature>
<dbReference type="EMBL" id="PDLN01000003">
    <property type="protein sequence ID" value="RDW91238.1"/>
    <property type="molecule type" value="Genomic_DNA"/>
</dbReference>
<keyword evidence="7" id="KW-1185">Reference proteome</keyword>
<feature type="binding site" evidence="3">
    <location>
        <position position="382"/>
    </location>
    <ligand>
        <name>Mn(2+)</name>
        <dbReference type="ChEBI" id="CHEBI:29035"/>
        <label>2</label>
    </ligand>
</feature>
<organism evidence="6 7">
    <name type="scientific">Coleophoma crateriformis</name>
    <dbReference type="NCBI Taxonomy" id="565419"/>
    <lineage>
        <taxon>Eukaryota</taxon>
        <taxon>Fungi</taxon>
        <taxon>Dikarya</taxon>
        <taxon>Ascomycota</taxon>
        <taxon>Pezizomycotina</taxon>
        <taxon>Leotiomycetes</taxon>
        <taxon>Helotiales</taxon>
        <taxon>Dermateaceae</taxon>
        <taxon>Coleophoma</taxon>
    </lineage>
</organism>
<dbReference type="NCBIfam" id="TIGR03404">
    <property type="entry name" value="bicupin_oxalic"/>
    <property type="match status" value="1"/>
</dbReference>
<dbReference type="Gene3D" id="2.60.120.10">
    <property type="entry name" value="Jelly Rolls"/>
    <property type="match status" value="2"/>
</dbReference>
<sequence>MPRLLKLSYISLLASILPNASALPAPQLSYGENSGPVGGVNPAALPTVTTSLGSLYGNEQLLGGVARPSPVSGGDSAVVSEYPLVNGQLADSKLGLYLDFNSVEDPQPIRGTLGQTDPGPGDFEYEKLNPDRFAPPGTDSGSLPNAMWPLALSSNRLGSGKTSGWARQQNIAQLPAATEMAGVDMRLAPHAYRELHWHTASEWSLMLKGCVRLSAVNENGESFIDDICAGDVWFFPAGVPHSIQALDEGAEFLLVFDNGDFNEDGTFLVSEMFLRNPKSVLSKNLETPVSALADLPSGELYHFQIFNGTPAPANISEQNITSSAGSLPVDQSFTYHFSQQEPYVVPGGSVKVIDSTTFPVAANFAAALVTIQPGAMRELHWHLTSDEWNYVLQGSARITIYLAPDSSQTFDYTAGDVGYIPAANSHYIENTGTEDVIFLEVLQAPKFTDISVAQWLALTPKQVVQDTLHLPDETLAGLPKEKTYLKPGNRNLTALAADPNGTSAYDESTPGAAKRRAIAFST</sequence>
<dbReference type="GO" id="GO:0033609">
    <property type="term" value="P:oxalate metabolic process"/>
    <property type="evidence" value="ECO:0007669"/>
    <property type="project" value="InterPro"/>
</dbReference>
<evidence type="ECO:0000313" key="7">
    <source>
        <dbReference type="Proteomes" id="UP000256328"/>
    </source>
</evidence>
<feature type="binding site" evidence="3">
    <location>
        <position position="198"/>
    </location>
    <ligand>
        <name>Mn(2+)</name>
        <dbReference type="ChEBI" id="CHEBI:29035"/>
        <label>1</label>
    </ligand>
</feature>
<dbReference type="CDD" id="cd20304">
    <property type="entry name" value="cupin_OxDC_N"/>
    <property type="match status" value="1"/>
</dbReference>
<dbReference type="InterPro" id="IPR017774">
    <property type="entry name" value="Bicupin_oxalate_deCO2ase/Oxase"/>
</dbReference>
<dbReference type="Pfam" id="PF00190">
    <property type="entry name" value="Cupin_1"/>
    <property type="match status" value="2"/>
</dbReference>
<dbReference type="AlphaFoldDB" id="A0A3D8SZQ1"/>
<dbReference type="Proteomes" id="UP000256328">
    <property type="component" value="Unassembled WGS sequence"/>
</dbReference>
<accession>A0A3D8SZQ1</accession>
<feature type="signal peptide" evidence="4">
    <location>
        <begin position="1"/>
        <end position="22"/>
    </location>
</feature>
<keyword evidence="4" id="KW-0732">Signal</keyword>
<dbReference type="SUPFAM" id="SSF51182">
    <property type="entry name" value="RmlC-like cupins"/>
    <property type="match status" value="1"/>
</dbReference>
<dbReference type="OrthoDB" id="10263073at2759"/>
<gene>
    <name evidence="6" type="ORF">BP5796_02403</name>
</gene>
<feature type="active site" description="Proton donor" evidence="2">
    <location>
        <position position="440"/>
    </location>
</feature>
<evidence type="ECO:0000256" key="4">
    <source>
        <dbReference type="SAM" id="SignalP"/>
    </source>
</evidence>
<feature type="binding site" evidence="3">
    <location>
        <position position="241"/>
    </location>
    <ligand>
        <name>Mn(2+)</name>
        <dbReference type="ChEBI" id="CHEBI:29035"/>
        <label>1</label>
    </ligand>
</feature>
<protein>
    <submittedName>
        <fullName evidence="6">Putative oxalate decarboxylase oxdD</fullName>
    </submittedName>
</protein>
<name>A0A3D8SZQ1_9HELO</name>
<feature type="domain" description="Cupin type-1" evidence="5">
    <location>
        <begin position="335"/>
        <end position="476"/>
    </location>
</feature>
<feature type="binding site" evidence="3">
    <location>
        <position position="426"/>
    </location>
    <ligand>
        <name>Mn(2+)</name>
        <dbReference type="ChEBI" id="CHEBI:29035"/>
        <label>2</label>
    </ligand>
</feature>
<evidence type="ECO:0000259" key="5">
    <source>
        <dbReference type="SMART" id="SM00835"/>
    </source>
</evidence>
<dbReference type="SMART" id="SM00835">
    <property type="entry name" value="Cupin_1"/>
    <property type="match status" value="2"/>
</dbReference>
<dbReference type="PANTHER" id="PTHR35848:SF9">
    <property type="entry name" value="SLL1358 PROTEIN"/>
    <property type="match status" value="1"/>
</dbReference>
<feature type="binding site" evidence="3">
    <location>
        <position position="380"/>
    </location>
    <ligand>
        <name>Mn(2+)</name>
        <dbReference type="ChEBI" id="CHEBI:29035"/>
        <label>2</label>
    </ligand>
</feature>
<evidence type="ECO:0000256" key="1">
    <source>
        <dbReference type="ARBA" id="ARBA00022723"/>
    </source>
</evidence>
<dbReference type="CDD" id="cd20305">
    <property type="entry name" value="cupin_OxDC_C"/>
    <property type="match status" value="1"/>
</dbReference>
<feature type="binding site" evidence="3">
    <location>
        <position position="196"/>
    </location>
    <ligand>
        <name>Mn(2+)</name>
        <dbReference type="ChEBI" id="CHEBI:29035"/>
        <label>1</label>
    </ligand>
</feature>
<dbReference type="GO" id="GO:0046872">
    <property type="term" value="F:metal ion binding"/>
    <property type="evidence" value="ECO:0007669"/>
    <property type="project" value="UniProtKB-KW"/>
</dbReference>
<dbReference type="PANTHER" id="PTHR35848">
    <property type="entry name" value="OXALATE-BINDING PROTEIN"/>
    <property type="match status" value="1"/>
</dbReference>
<evidence type="ECO:0000256" key="3">
    <source>
        <dbReference type="PIRSR" id="PIRSR617774-2"/>
    </source>
</evidence>